<keyword evidence="3" id="KW-0946">Virion</keyword>
<evidence type="ECO:0000256" key="3">
    <source>
        <dbReference type="ARBA" id="ARBA00022844"/>
    </source>
</evidence>
<evidence type="ECO:0000256" key="2">
    <source>
        <dbReference type="ARBA" id="ARBA00022561"/>
    </source>
</evidence>
<dbReference type="GO" id="GO:0019028">
    <property type="term" value="C:viral capsid"/>
    <property type="evidence" value="ECO:0007669"/>
    <property type="project" value="UniProtKB-KW"/>
</dbReference>
<evidence type="ECO:0000313" key="4">
    <source>
        <dbReference type="EMBL" id="DAD51235.1"/>
    </source>
</evidence>
<dbReference type="RefSeq" id="YP_010770026.1">
    <property type="nucleotide sequence ID" value="NC_074139.1"/>
</dbReference>
<gene>
    <name evidence="4" type="primary">SRR7976356_6_2</name>
</gene>
<accession>A0A8S5L176</accession>
<dbReference type="Proteomes" id="UP000677761">
    <property type="component" value="Segment"/>
</dbReference>
<dbReference type="KEGG" id="vg:80399211"/>
<protein>
    <submittedName>
        <fullName evidence="4">Coat protein</fullName>
    </submittedName>
</protein>
<name>A0A8S5L176_9VIRU</name>
<dbReference type="GeneID" id="80399211"/>
<comment type="subcellular location">
    <subcellularLocation>
        <location evidence="1">Virion</location>
    </subcellularLocation>
</comment>
<proteinExistence type="predicted"/>
<sequence length="144" mass="15757">MPSPANIVVYDALATPVAHTFVPIGNENGVFWFEDQSAATPIGYNRISITLKRPKPGRVGEASDSGRVNRFVLTTYMPTLEALGTSDSGITPPPTIAYAMRAKTEFIMPERSSLQNRQDLRKMHIAALSDTVVNAVITQLLGYY</sequence>
<keyword evidence="5" id="KW-1185">Reference proteome</keyword>
<dbReference type="EMBL" id="BK013762">
    <property type="protein sequence ID" value="DAD51235.1"/>
    <property type="molecule type" value="Genomic_RNA"/>
</dbReference>
<reference evidence="4" key="1">
    <citation type="submission" date="2020-09" db="EMBL/GenBank/DDBJ databases">
        <title>Leviviricetes taxonomy.</title>
        <authorList>
            <person name="Stockdale S.R."/>
            <person name="Callanan J."/>
            <person name="Adriaenssens E.M."/>
            <person name="Kuhn J.H."/>
            <person name="Rumnieks J."/>
            <person name="Shkoporov A."/>
            <person name="Draper L.A."/>
            <person name="Ross P."/>
            <person name="Hill C."/>
        </authorList>
    </citation>
    <scope>NUCLEOTIDE SEQUENCE</scope>
</reference>
<organism evidence="4 5">
    <name type="scientific">ssRNA phage SRR7976356_6</name>
    <dbReference type="NCBI Taxonomy" id="2786737"/>
    <lineage>
        <taxon>Viruses</taxon>
        <taxon>Riboviria</taxon>
        <taxon>Orthornavirae</taxon>
        <taxon>Lenarviricota</taxon>
        <taxon>Leviviricetes</taxon>
        <taxon>Norzivirales</taxon>
        <taxon>Fiersviridae</taxon>
        <taxon>Yemegivirus</taxon>
        <taxon>Yemegivirus asiovivens</taxon>
    </lineage>
</organism>
<dbReference type="InterPro" id="IPR015954">
    <property type="entry name" value="Phage_RNA-type_capsid"/>
</dbReference>
<evidence type="ECO:0000313" key="5">
    <source>
        <dbReference type="Proteomes" id="UP000677761"/>
    </source>
</evidence>
<dbReference type="Gene3D" id="3.30.380.10">
    <property type="entry name" value="MS2 Viral Coat Protein"/>
    <property type="match status" value="1"/>
</dbReference>
<keyword evidence="2 4" id="KW-0167">Capsid protein</keyword>
<evidence type="ECO:0000256" key="1">
    <source>
        <dbReference type="ARBA" id="ARBA00004328"/>
    </source>
</evidence>